<dbReference type="EMBL" id="BTSY01000002">
    <property type="protein sequence ID" value="GMT13814.1"/>
    <property type="molecule type" value="Genomic_DNA"/>
</dbReference>
<evidence type="ECO:0000313" key="3">
    <source>
        <dbReference type="EMBL" id="GMT15899.1"/>
    </source>
</evidence>
<dbReference type="EMBL" id="BTSY01000002">
    <property type="protein sequence ID" value="GMT13926.1"/>
    <property type="molecule type" value="Genomic_DNA"/>
</dbReference>
<keyword evidence="9" id="KW-1185">Reference proteome</keyword>
<reference evidence="6" key="1">
    <citation type="submission" date="2023-10" db="EMBL/GenBank/DDBJ databases">
        <title>Genome assembly of Pristionchus species.</title>
        <authorList>
            <person name="Yoshida K."/>
            <person name="Sommer R.J."/>
        </authorList>
    </citation>
    <scope>NUCLEOTIDE SEQUENCE</scope>
    <source>
        <strain evidence="6">RS5133</strain>
    </source>
</reference>
<name>A0AAV5WU06_9BILA</name>
<gene>
    <name evidence="4" type="ORF">PFISCL1PPCAC_12102</name>
    <name evidence="5" type="ORF">PFISCL1PPCAC_21396</name>
    <name evidence="6" type="ORF">PFISCL1PPCAC_25874</name>
    <name evidence="7" type="ORF">PFISCL1PPCAC_28712</name>
    <name evidence="8" type="ORF">PFISCL1PPCAC_28933</name>
    <name evidence="1" type="ORF">PFISCL1PPCAC_5111</name>
    <name evidence="2" type="ORF">PFISCL1PPCAC_5223</name>
    <name evidence="3" type="ORF">PFISCL1PPCAC_7196</name>
</gene>
<evidence type="ECO:0000313" key="4">
    <source>
        <dbReference type="EMBL" id="GMT20805.1"/>
    </source>
</evidence>
<dbReference type="EMBL" id="BTSY01000002">
    <property type="protein sequence ID" value="GMT15899.1"/>
    <property type="molecule type" value="Genomic_DNA"/>
</dbReference>
<dbReference type="EMBL" id="BTSY01000005">
    <property type="protein sequence ID" value="GMT30099.1"/>
    <property type="molecule type" value="Genomic_DNA"/>
</dbReference>
<evidence type="ECO:0000313" key="1">
    <source>
        <dbReference type="EMBL" id="GMT13814.1"/>
    </source>
</evidence>
<comment type="caution">
    <text evidence="6">The sequence shown here is derived from an EMBL/GenBank/DDBJ whole genome shotgun (WGS) entry which is preliminary data.</text>
</comment>
<evidence type="ECO:0000313" key="5">
    <source>
        <dbReference type="EMBL" id="GMT30099.1"/>
    </source>
</evidence>
<protein>
    <submittedName>
        <fullName evidence="6">Uncharacterized protein</fullName>
    </submittedName>
</protein>
<evidence type="ECO:0000313" key="9">
    <source>
        <dbReference type="Proteomes" id="UP001432322"/>
    </source>
</evidence>
<proteinExistence type="predicted"/>
<dbReference type="EMBL" id="BTSY01000006">
    <property type="protein sequence ID" value="GMT34577.1"/>
    <property type="molecule type" value="Genomic_DNA"/>
</dbReference>
<dbReference type="AlphaFoldDB" id="A0AAV5WU06"/>
<accession>A0AAV5WU06</accession>
<dbReference type="Proteomes" id="UP001432322">
    <property type="component" value="Unassembled WGS sequence"/>
</dbReference>
<evidence type="ECO:0000313" key="6">
    <source>
        <dbReference type="EMBL" id="GMT34577.1"/>
    </source>
</evidence>
<evidence type="ECO:0000313" key="8">
    <source>
        <dbReference type="EMBL" id="GMT37636.1"/>
    </source>
</evidence>
<dbReference type="EMBL" id="BTSY01000205">
    <property type="protein sequence ID" value="GMT37636.1"/>
    <property type="molecule type" value="Genomic_DNA"/>
</dbReference>
<feature type="non-terminal residue" evidence="6">
    <location>
        <position position="75"/>
    </location>
</feature>
<dbReference type="EMBL" id="BTSY01000003">
    <property type="protein sequence ID" value="GMT20805.1"/>
    <property type="molecule type" value="Genomic_DNA"/>
</dbReference>
<organism evidence="6 9">
    <name type="scientific">Pristionchus fissidentatus</name>
    <dbReference type="NCBI Taxonomy" id="1538716"/>
    <lineage>
        <taxon>Eukaryota</taxon>
        <taxon>Metazoa</taxon>
        <taxon>Ecdysozoa</taxon>
        <taxon>Nematoda</taxon>
        <taxon>Chromadorea</taxon>
        <taxon>Rhabditida</taxon>
        <taxon>Rhabditina</taxon>
        <taxon>Diplogasteromorpha</taxon>
        <taxon>Diplogasteroidea</taxon>
        <taxon>Neodiplogasteridae</taxon>
        <taxon>Pristionchus</taxon>
    </lineage>
</organism>
<evidence type="ECO:0000313" key="7">
    <source>
        <dbReference type="EMBL" id="GMT37415.1"/>
    </source>
</evidence>
<sequence length="75" mass="8517">MTRPIYRPVPQWNHSVPLHHLPFTSTFSWRGARRGRANLFNMSESPSGVRPGTRVFSATNVVRQCYGMDQELGGD</sequence>
<dbReference type="EMBL" id="BTSY01000127">
    <property type="protein sequence ID" value="GMT37415.1"/>
    <property type="molecule type" value="Genomic_DNA"/>
</dbReference>
<evidence type="ECO:0000313" key="2">
    <source>
        <dbReference type="EMBL" id="GMT13926.1"/>
    </source>
</evidence>